<dbReference type="Gene3D" id="3.30.1700.10">
    <property type="entry name" value="lpxc deacetylase, domain 2"/>
    <property type="match status" value="1"/>
</dbReference>
<dbReference type="PANTHER" id="PTHR33694:SF1">
    <property type="entry name" value="UDP-3-O-ACYL-N-ACETYLGLUCOSAMINE DEACETYLASE 1, MITOCHONDRIAL-RELATED"/>
    <property type="match status" value="1"/>
</dbReference>
<dbReference type="EC" id="3.5.1.108" evidence="4"/>
<dbReference type="SUPFAM" id="SSF54211">
    <property type="entry name" value="Ribosomal protein S5 domain 2-like"/>
    <property type="match status" value="2"/>
</dbReference>
<keyword evidence="7" id="KW-0479">Metal-binding</keyword>
<keyword evidence="8" id="KW-0378">Hydrolase</keyword>
<dbReference type="Gene3D" id="3.30.230.20">
    <property type="entry name" value="lpxc deacetylase, domain 1"/>
    <property type="match status" value="1"/>
</dbReference>
<organism evidence="12 13">
    <name type="scientific">Roseiconus lacunae</name>
    <dbReference type="NCBI Taxonomy" id="2605694"/>
    <lineage>
        <taxon>Bacteria</taxon>
        <taxon>Pseudomonadati</taxon>
        <taxon>Planctomycetota</taxon>
        <taxon>Planctomycetia</taxon>
        <taxon>Pirellulales</taxon>
        <taxon>Pirellulaceae</taxon>
        <taxon>Roseiconus</taxon>
    </lineage>
</organism>
<evidence type="ECO:0000256" key="3">
    <source>
        <dbReference type="ARBA" id="ARBA00005002"/>
    </source>
</evidence>
<dbReference type="InterPro" id="IPR011334">
    <property type="entry name" value="UDP-acyl_GlcNac_deAcase_C"/>
</dbReference>
<keyword evidence="13" id="KW-1185">Reference proteome</keyword>
<dbReference type="Proteomes" id="UP001239462">
    <property type="component" value="Unassembled WGS sequence"/>
</dbReference>
<keyword evidence="6" id="KW-0441">Lipid A biosynthesis</keyword>
<comment type="cofactor">
    <cofactor evidence="1">
        <name>Zn(2+)</name>
        <dbReference type="ChEBI" id="CHEBI:29105"/>
    </cofactor>
</comment>
<protein>
    <recommendedName>
        <fullName evidence="4">UDP-3-O-acyl-N-acetylglucosamine deacetylase</fullName>
        <ecNumber evidence="4">3.5.1.108</ecNumber>
    </recommendedName>
</protein>
<name>A0ABT7PM55_9BACT</name>
<dbReference type="InterPro" id="IPR004463">
    <property type="entry name" value="UDP-acyl_GlcNac_deAcase"/>
</dbReference>
<accession>A0ABT7PM55</accession>
<keyword evidence="5" id="KW-0444">Lipid biosynthesis</keyword>
<dbReference type="EMBL" id="JASZZN010000015">
    <property type="protein sequence ID" value="MDM4017594.1"/>
    <property type="molecule type" value="Genomic_DNA"/>
</dbReference>
<evidence type="ECO:0000313" key="12">
    <source>
        <dbReference type="EMBL" id="MDM4017594.1"/>
    </source>
</evidence>
<comment type="catalytic activity">
    <reaction evidence="11">
        <text>a UDP-3-O-[(3R)-3-hydroxyacyl]-N-acetyl-alpha-D-glucosamine + H2O = a UDP-3-O-[(3R)-3-hydroxyacyl]-alpha-D-glucosamine + acetate</text>
        <dbReference type="Rhea" id="RHEA:67816"/>
        <dbReference type="ChEBI" id="CHEBI:15377"/>
        <dbReference type="ChEBI" id="CHEBI:30089"/>
        <dbReference type="ChEBI" id="CHEBI:137740"/>
        <dbReference type="ChEBI" id="CHEBI:173225"/>
        <dbReference type="EC" id="3.5.1.108"/>
    </reaction>
</comment>
<evidence type="ECO:0000256" key="6">
    <source>
        <dbReference type="ARBA" id="ARBA00022556"/>
    </source>
</evidence>
<keyword evidence="9" id="KW-0862">Zinc</keyword>
<comment type="pathway">
    <text evidence="3">Glycolipid biosynthesis; lipid IV(A) biosynthesis; lipid IV(A) from (3R)-3-hydroxytetradecanoyl-[acyl-carrier-protein] and UDP-N-acetyl-alpha-D-glucosamine: step 2/6.</text>
</comment>
<comment type="function">
    <text evidence="2">Catalyzes the hydrolysis of UDP-3-O-myristoyl-N-acetylglucosamine to form UDP-3-O-myristoylglucosamine and acetate, the committed step in lipid A biosynthesis.</text>
</comment>
<evidence type="ECO:0000256" key="11">
    <source>
        <dbReference type="ARBA" id="ARBA00024535"/>
    </source>
</evidence>
<dbReference type="Pfam" id="PF03331">
    <property type="entry name" value="LpxC"/>
    <property type="match status" value="1"/>
</dbReference>
<evidence type="ECO:0000256" key="8">
    <source>
        <dbReference type="ARBA" id="ARBA00022801"/>
    </source>
</evidence>
<evidence type="ECO:0000313" key="13">
    <source>
        <dbReference type="Proteomes" id="UP001239462"/>
    </source>
</evidence>
<keyword evidence="10" id="KW-0443">Lipid metabolism</keyword>
<evidence type="ECO:0000256" key="2">
    <source>
        <dbReference type="ARBA" id="ARBA00002923"/>
    </source>
</evidence>
<dbReference type="PANTHER" id="PTHR33694">
    <property type="entry name" value="UDP-3-O-ACYL-N-ACETYLGLUCOSAMINE DEACETYLASE 1, MITOCHONDRIAL-RELATED"/>
    <property type="match status" value="1"/>
</dbReference>
<sequence>MYSRNQHSIASTCVVSGRGYWSAQEVSVVMHPAPVGTGIQLVRTDLSDQPRCEATVLNRSTASLRTNIESGPAKFQMIEHLMAALYALEIDNCIVEIDGEELPGLDGSSKPYVDALSHAGLIVQAAERQRLVIQQVITLREGSSWITASPVPTGISHFGYQLSFDEVGPIAEQSYGFTCTPINFTRDVAPARTFVTLDQAQALHGRGVARHVGYNELLVFGDDGPIENELKYRNECARHKALDLVGDLSLVGVELVGKFISHRGGHSLNGRMALALHQLMIEQQRHDSATQSRRAA</sequence>
<gene>
    <name evidence="12" type="ORF">QTN89_19250</name>
</gene>
<evidence type="ECO:0000256" key="10">
    <source>
        <dbReference type="ARBA" id="ARBA00023098"/>
    </source>
</evidence>
<evidence type="ECO:0000256" key="7">
    <source>
        <dbReference type="ARBA" id="ARBA00022723"/>
    </source>
</evidence>
<evidence type="ECO:0000256" key="5">
    <source>
        <dbReference type="ARBA" id="ARBA00022516"/>
    </source>
</evidence>
<evidence type="ECO:0000256" key="9">
    <source>
        <dbReference type="ARBA" id="ARBA00022833"/>
    </source>
</evidence>
<dbReference type="InterPro" id="IPR020568">
    <property type="entry name" value="Ribosomal_Su5_D2-typ_SF"/>
</dbReference>
<evidence type="ECO:0000256" key="4">
    <source>
        <dbReference type="ARBA" id="ARBA00012745"/>
    </source>
</evidence>
<comment type="caution">
    <text evidence="12">The sequence shown here is derived from an EMBL/GenBank/DDBJ whole genome shotgun (WGS) entry which is preliminary data.</text>
</comment>
<reference evidence="12 13" key="1">
    <citation type="submission" date="2023-06" db="EMBL/GenBank/DDBJ databases">
        <title>Roseiconus lacunae JC819 isolated from Gulf of Mannar region, Tamil Nadu.</title>
        <authorList>
            <person name="Pk S."/>
            <person name="Ch S."/>
            <person name="Ch V.R."/>
        </authorList>
    </citation>
    <scope>NUCLEOTIDE SEQUENCE [LARGE SCALE GENOMIC DNA]</scope>
    <source>
        <strain evidence="12 13">JC819</strain>
    </source>
</reference>
<proteinExistence type="predicted"/>
<dbReference type="InterPro" id="IPR015870">
    <property type="entry name" value="UDP-acyl_N-AcGlcN_deAcase_N"/>
</dbReference>
<dbReference type="RefSeq" id="WP_235034455.1">
    <property type="nucleotide sequence ID" value="NZ_JASZZN010000015.1"/>
</dbReference>
<evidence type="ECO:0000256" key="1">
    <source>
        <dbReference type="ARBA" id="ARBA00001947"/>
    </source>
</evidence>